<dbReference type="Proteomes" id="UP001151760">
    <property type="component" value="Unassembled WGS sequence"/>
</dbReference>
<dbReference type="PANTHER" id="PTHR11439:SF495">
    <property type="entry name" value="REVERSE TRANSCRIPTASE, RNA-DEPENDENT DNA POLYMERASE-RELATED"/>
    <property type="match status" value="1"/>
</dbReference>
<feature type="region of interest" description="Disordered" evidence="1">
    <location>
        <begin position="1"/>
        <end position="27"/>
    </location>
</feature>
<evidence type="ECO:0000256" key="1">
    <source>
        <dbReference type="SAM" id="MobiDB-lite"/>
    </source>
</evidence>
<evidence type="ECO:0000313" key="3">
    <source>
        <dbReference type="EMBL" id="GJS59819.1"/>
    </source>
</evidence>
<feature type="compositionally biased region" description="Basic and acidic residues" evidence="1">
    <location>
        <begin position="7"/>
        <end position="16"/>
    </location>
</feature>
<feature type="domain" description="Reverse transcriptase Ty1/copia-type" evidence="2">
    <location>
        <begin position="145"/>
        <end position="188"/>
    </location>
</feature>
<protein>
    <submittedName>
        <fullName evidence="3">Ribonuclease H-like domain-containing protein</fullName>
    </submittedName>
</protein>
<feature type="region of interest" description="Disordered" evidence="1">
    <location>
        <begin position="758"/>
        <end position="777"/>
    </location>
</feature>
<dbReference type="EMBL" id="BQNB010009176">
    <property type="protein sequence ID" value="GJS59819.1"/>
    <property type="molecule type" value="Genomic_DNA"/>
</dbReference>
<comment type="caution">
    <text evidence="3">The sequence shown here is derived from an EMBL/GenBank/DDBJ whole genome shotgun (WGS) entry which is preliminary data.</text>
</comment>
<keyword evidence="4" id="KW-1185">Reference proteome</keyword>
<dbReference type="InterPro" id="IPR013103">
    <property type="entry name" value="RVT_2"/>
</dbReference>
<sequence>MNHRSKGHQDQEKDDNVNSTNTVNAASINEVNAVGAKTSIELPDDPNMPKLEDIIYSDDDEDVGVEADMNNLDAFIPVSPILTTRIHKDHPVEQIVRDLNSAPQTKRMIKNLEEHGLFSFVQQRTNHKDFQNCLFACFLSQEEPKKMDVKSAFLYGKIEEEVYVCQSPGFEDPDFPDRVYKVEKALYDASSLELGLQVKQKKDGIFISQDKYATEILNKFGFTDVKIASTSMETQKPLLKDEDGEKVNVHLYKSIIGSLMYLTFSRPDIMFIVCACARYQVNPKISHLHAVKRIFRYLKGQPKLDIWYPKHSPFDLVAYTDGDYAGASLDMKSTIGGCQFLGSRLISWQCKKQTVVANSIIEAEFVAASSCYRQVLWIQNQLLDYGYNFLHTKIFIDNNSTICIIKNPIFHSKTKHIEIRHHFIRDCNEKKLIQMVKIHTEKNVADLLIKAFENGIGVNAGDSKLMLLGINLLLLRNVNAARHKLTAAEEKDAEGVDCLLNATIFKELTRMGYEKLSQKLTFYKAFFSPQWKFLIHTILQCLSAKTTAWNEFSSTMASVIICLATNQKFNFSKYIFENMVKNLDNAGKFLMYPRGNINKTQSKATPNEPSSPGTSSGGGPRRQETIRDTIALTRVLDLENTKTAQAQEITSLKLRIKKRSILKQRRKIDDIDKDAEITLVDETHGRYGDDIMFDVSDLAGEEVFVAEQGVPDSKKDDVAQVNTAAITVSTASTILVSATLINDVEITLAQALAELKSAKPTTTTSTRPKAKGLVIHE</sequence>
<dbReference type="InterPro" id="IPR043502">
    <property type="entry name" value="DNA/RNA_pol_sf"/>
</dbReference>
<reference evidence="3" key="2">
    <citation type="submission" date="2022-01" db="EMBL/GenBank/DDBJ databases">
        <authorList>
            <person name="Yamashiro T."/>
            <person name="Shiraishi A."/>
            <person name="Satake H."/>
            <person name="Nakayama K."/>
        </authorList>
    </citation>
    <scope>NUCLEOTIDE SEQUENCE</scope>
</reference>
<proteinExistence type="predicted"/>
<dbReference type="CDD" id="cd09272">
    <property type="entry name" value="RNase_HI_RT_Ty1"/>
    <property type="match status" value="1"/>
</dbReference>
<name>A0ABQ4X3M9_9ASTR</name>
<dbReference type="PANTHER" id="PTHR11439">
    <property type="entry name" value="GAG-POL-RELATED RETROTRANSPOSON"/>
    <property type="match status" value="1"/>
</dbReference>
<dbReference type="SUPFAM" id="SSF56672">
    <property type="entry name" value="DNA/RNA polymerases"/>
    <property type="match status" value="1"/>
</dbReference>
<gene>
    <name evidence="3" type="ORF">Tco_0654603</name>
</gene>
<evidence type="ECO:0000259" key="2">
    <source>
        <dbReference type="Pfam" id="PF07727"/>
    </source>
</evidence>
<feature type="compositionally biased region" description="Polar residues" evidence="1">
    <location>
        <begin position="598"/>
        <end position="608"/>
    </location>
</feature>
<accession>A0ABQ4X3M9</accession>
<dbReference type="Pfam" id="PF07727">
    <property type="entry name" value="RVT_2"/>
    <property type="match status" value="1"/>
</dbReference>
<evidence type="ECO:0000313" key="4">
    <source>
        <dbReference type="Proteomes" id="UP001151760"/>
    </source>
</evidence>
<reference evidence="3" key="1">
    <citation type="journal article" date="2022" name="Int. J. Mol. Sci.">
        <title>Draft Genome of Tanacetum Coccineum: Genomic Comparison of Closely Related Tanacetum-Family Plants.</title>
        <authorList>
            <person name="Yamashiro T."/>
            <person name="Shiraishi A."/>
            <person name="Nakayama K."/>
            <person name="Satake H."/>
        </authorList>
    </citation>
    <scope>NUCLEOTIDE SEQUENCE</scope>
</reference>
<feature type="compositionally biased region" description="Polar residues" evidence="1">
    <location>
        <begin position="17"/>
        <end position="27"/>
    </location>
</feature>
<organism evidence="3 4">
    <name type="scientific">Tanacetum coccineum</name>
    <dbReference type="NCBI Taxonomy" id="301880"/>
    <lineage>
        <taxon>Eukaryota</taxon>
        <taxon>Viridiplantae</taxon>
        <taxon>Streptophyta</taxon>
        <taxon>Embryophyta</taxon>
        <taxon>Tracheophyta</taxon>
        <taxon>Spermatophyta</taxon>
        <taxon>Magnoliopsida</taxon>
        <taxon>eudicotyledons</taxon>
        <taxon>Gunneridae</taxon>
        <taxon>Pentapetalae</taxon>
        <taxon>asterids</taxon>
        <taxon>campanulids</taxon>
        <taxon>Asterales</taxon>
        <taxon>Asteraceae</taxon>
        <taxon>Asteroideae</taxon>
        <taxon>Anthemideae</taxon>
        <taxon>Anthemidinae</taxon>
        <taxon>Tanacetum</taxon>
    </lineage>
</organism>
<feature type="region of interest" description="Disordered" evidence="1">
    <location>
        <begin position="598"/>
        <end position="623"/>
    </location>
</feature>